<dbReference type="KEGG" id="vg:14012884"/>
<accession>H6X4A3</accession>
<evidence type="ECO:0000313" key="1">
    <source>
        <dbReference type="EMBL" id="AFA44569.1"/>
    </source>
</evidence>
<dbReference type="Proteomes" id="UP000007524">
    <property type="component" value="Segment"/>
</dbReference>
<organism evidence="1 2">
    <name type="scientific">Klebsiella phage vB_KleM_RaK2</name>
    <dbReference type="NCBI Taxonomy" id="1147094"/>
    <lineage>
        <taxon>Viruses</taxon>
        <taxon>Duplodnaviria</taxon>
        <taxon>Heunggongvirae</taxon>
        <taxon>Uroviricota</taxon>
        <taxon>Caudoviricetes</taxon>
        <taxon>Alcyoneusvirus</taxon>
        <taxon>Alcyoneusvirus RaK2</taxon>
    </lineage>
</organism>
<reference evidence="1 2" key="1">
    <citation type="journal article" date="2012" name="J. Virol.">
        <title>Genome of Klebsiella sp.-Infecting Bacteriophage vB_KleM_RaK2.</title>
        <authorList>
            <person name="Simoliunas E."/>
            <person name="Kaliniene L."/>
            <person name="Truncaite L."/>
            <person name="Klausa V."/>
            <person name="Zajanckauskaite A."/>
            <person name="Meskys R."/>
        </authorList>
    </citation>
    <scope>NUCLEOTIDE SEQUENCE [LARGE SCALE GENOMIC DNA]</scope>
</reference>
<name>H6X4A3_9CAUD</name>
<gene>
    <name evidence="1" type="ORF">RaK2_00296</name>
</gene>
<proteinExistence type="predicted"/>
<dbReference type="GeneID" id="14012884"/>
<evidence type="ECO:0000313" key="2">
    <source>
        <dbReference type="Proteomes" id="UP000007524"/>
    </source>
</evidence>
<sequence>MNKAQELKLCIQQLCTLRCENLRAIYEGDVIEVQRCETAIEAKEFEVNRLIDELCGEKK</sequence>
<dbReference type="EMBL" id="JQ513383">
    <property type="protein sequence ID" value="AFA44569.1"/>
    <property type="molecule type" value="Genomic_DNA"/>
</dbReference>
<dbReference type="RefSeq" id="YP_007007451.1">
    <property type="nucleotide sequence ID" value="NC_019526.1"/>
</dbReference>
<protein>
    <submittedName>
        <fullName evidence="1">Uncharacterized protein</fullName>
    </submittedName>
</protein>
<keyword evidence="2" id="KW-1185">Reference proteome</keyword>